<dbReference type="EMBL" id="JAUCMV010000001">
    <property type="protein sequence ID" value="KAK0427813.1"/>
    <property type="molecule type" value="Genomic_DNA"/>
</dbReference>
<evidence type="ECO:0008006" key="3">
    <source>
        <dbReference type="Google" id="ProtNLM"/>
    </source>
</evidence>
<evidence type="ECO:0000313" key="2">
    <source>
        <dbReference type="Proteomes" id="UP001175271"/>
    </source>
</evidence>
<proteinExistence type="predicted"/>
<name>A0AA39IRM9_9BILA</name>
<protein>
    <recommendedName>
        <fullName evidence="3">F-box domain-containing protein</fullName>
    </recommendedName>
</protein>
<comment type="caution">
    <text evidence="1">The sequence shown here is derived from an EMBL/GenBank/DDBJ whole genome shotgun (WGS) entry which is preliminary data.</text>
</comment>
<organism evidence="1 2">
    <name type="scientific">Steinernema hermaphroditum</name>
    <dbReference type="NCBI Taxonomy" id="289476"/>
    <lineage>
        <taxon>Eukaryota</taxon>
        <taxon>Metazoa</taxon>
        <taxon>Ecdysozoa</taxon>
        <taxon>Nematoda</taxon>
        <taxon>Chromadorea</taxon>
        <taxon>Rhabditida</taxon>
        <taxon>Tylenchina</taxon>
        <taxon>Panagrolaimomorpha</taxon>
        <taxon>Strongyloidoidea</taxon>
        <taxon>Steinernematidae</taxon>
        <taxon>Steinernema</taxon>
    </lineage>
</organism>
<dbReference type="AlphaFoldDB" id="A0AA39IRM9"/>
<dbReference type="Proteomes" id="UP001175271">
    <property type="component" value="Unassembled WGS sequence"/>
</dbReference>
<accession>A0AA39IRM9</accession>
<evidence type="ECO:0000313" key="1">
    <source>
        <dbReference type="EMBL" id="KAK0427813.1"/>
    </source>
</evidence>
<sequence>MASPRIHSPVDRQQEVDKLLFDLDKFFSNLQNAGNLIVEAAELGSSALRRFNGEAEKNGNSLPMDSVPYAFCEDVLERLSKENLDTMTELSGQWKTVVQRFIEKRRTFNITISKDSEGWFYGVEDATDETKTRKIEIDEHSHEEFLSMDRRYVEINQISIYSDLDQSDFEELDPDLPLFQLKTELDIQEIAGGEFSDLIQMTVLSSVDFVQAHLYLTL</sequence>
<reference evidence="1" key="1">
    <citation type="submission" date="2023-06" db="EMBL/GenBank/DDBJ databases">
        <title>Genomic analysis of the entomopathogenic nematode Steinernema hermaphroditum.</title>
        <authorList>
            <person name="Schwarz E.M."/>
            <person name="Heppert J.K."/>
            <person name="Baniya A."/>
            <person name="Schwartz H.T."/>
            <person name="Tan C.-H."/>
            <person name="Antoshechkin I."/>
            <person name="Sternberg P.W."/>
            <person name="Goodrich-Blair H."/>
            <person name="Dillman A.R."/>
        </authorList>
    </citation>
    <scope>NUCLEOTIDE SEQUENCE</scope>
    <source>
        <strain evidence="1">PS9179</strain>
        <tissue evidence="1">Whole animal</tissue>
    </source>
</reference>
<gene>
    <name evidence="1" type="ORF">QR680_010438</name>
</gene>
<keyword evidence="2" id="KW-1185">Reference proteome</keyword>